<dbReference type="InterPro" id="IPR012338">
    <property type="entry name" value="Beta-lactam/transpept-like"/>
</dbReference>
<keyword evidence="2" id="KW-0378">Hydrolase</keyword>
<keyword evidence="3" id="KW-1185">Reference proteome</keyword>
<protein>
    <submittedName>
        <fullName evidence="2">D-alanyl-D-alanine carboxypeptidase</fullName>
    </submittedName>
</protein>
<dbReference type="Pfam" id="PF00768">
    <property type="entry name" value="Peptidase_S11"/>
    <property type="match status" value="1"/>
</dbReference>
<accession>A0A934S2B1</accession>
<dbReference type="AlphaFoldDB" id="A0A934S2B1"/>
<name>A0A934S2B1_9BACT</name>
<dbReference type="InterPro" id="IPR001967">
    <property type="entry name" value="Peptidase_S11_N"/>
</dbReference>
<evidence type="ECO:0000313" key="3">
    <source>
        <dbReference type="Proteomes" id="UP000603141"/>
    </source>
</evidence>
<dbReference type="Proteomes" id="UP000603141">
    <property type="component" value="Unassembled WGS sequence"/>
</dbReference>
<dbReference type="SUPFAM" id="SSF56601">
    <property type="entry name" value="beta-lactamase/transpeptidase-like"/>
    <property type="match status" value="1"/>
</dbReference>
<proteinExistence type="predicted"/>
<dbReference type="PANTHER" id="PTHR21581">
    <property type="entry name" value="D-ALANYL-D-ALANINE CARBOXYPEPTIDASE"/>
    <property type="match status" value="1"/>
</dbReference>
<feature type="domain" description="Peptidase S11 D-alanyl-D-alanine carboxypeptidase A N-terminal" evidence="1">
    <location>
        <begin position="6"/>
        <end position="226"/>
    </location>
</feature>
<reference evidence="2" key="1">
    <citation type="submission" date="2021-01" db="EMBL/GenBank/DDBJ databases">
        <title>Modified the classification status of verrucomicrobia.</title>
        <authorList>
            <person name="Feng X."/>
        </authorList>
    </citation>
    <scope>NUCLEOTIDE SEQUENCE</scope>
    <source>
        <strain evidence="2">KCTC 22041</strain>
    </source>
</reference>
<organism evidence="2 3">
    <name type="scientific">Luteolibacter pohnpeiensis</name>
    <dbReference type="NCBI Taxonomy" id="454153"/>
    <lineage>
        <taxon>Bacteria</taxon>
        <taxon>Pseudomonadati</taxon>
        <taxon>Verrucomicrobiota</taxon>
        <taxon>Verrucomicrobiia</taxon>
        <taxon>Verrucomicrobiales</taxon>
        <taxon>Verrucomicrobiaceae</taxon>
        <taxon>Luteolibacter</taxon>
    </lineage>
</organism>
<dbReference type="GO" id="GO:0009002">
    <property type="term" value="F:serine-type D-Ala-D-Ala carboxypeptidase activity"/>
    <property type="evidence" value="ECO:0007669"/>
    <property type="project" value="InterPro"/>
</dbReference>
<dbReference type="EMBL" id="JAENIJ010000002">
    <property type="protein sequence ID" value="MBK1881111.1"/>
    <property type="molecule type" value="Genomic_DNA"/>
</dbReference>
<keyword evidence="2" id="KW-0645">Protease</keyword>
<dbReference type="GO" id="GO:0006508">
    <property type="term" value="P:proteolysis"/>
    <property type="evidence" value="ECO:0007669"/>
    <property type="project" value="InterPro"/>
</dbReference>
<dbReference type="Gene3D" id="3.40.710.10">
    <property type="entry name" value="DD-peptidase/beta-lactamase superfamily"/>
    <property type="match status" value="1"/>
</dbReference>
<gene>
    <name evidence="2" type="ORF">JIN85_01720</name>
</gene>
<evidence type="ECO:0000313" key="2">
    <source>
        <dbReference type="EMBL" id="MBK1881111.1"/>
    </source>
</evidence>
<sequence length="300" mass="32235">MGQGTESIMVVEAHSGKILIATNSSVKRPVASLTKIATAVVAVDWTTASGLDIGSIEMTAPQTVAMVGGPNPMNLQPGDRISMRDAMYSALLGSDNLAALTIADYVGRQILIKRGKDGDPVAAFVGEMNKLAAAINMDRTHFENPHGLDNRKNIGTSTAADIARLSIYAMRRNAISFIVRQESRKISVTGPAGTREFNIKNTNELIGEPGILGLKTGTTNLAGPCLSVCMDRDAFITKKPDGSKGVTPRRLIVVLLNSPDRFTKARNLITQGWSIYDPWLESGAPVKNPEREILKVPDPR</sequence>
<comment type="caution">
    <text evidence="2">The sequence shown here is derived from an EMBL/GenBank/DDBJ whole genome shotgun (WGS) entry which is preliminary data.</text>
</comment>
<keyword evidence="2" id="KW-0121">Carboxypeptidase</keyword>
<evidence type="ECO:0000259" key="1">
    <source>
        <dbReference type="Pfam" id="PF00768"/>
    </source>
</evidence>
<dbReference type="PANTHER" id="PTHR21581:SF6">
    <property type="entry name" value="TRAFFICKING PROTEIN PARTICLE COMPLEX SUBUNIT 12"/>
    <property type="match status" value="1"/>
</dbReference>